<comment type="similarity">
    <text evidence="1">Belongs to the aegerolysin family.</text>
</comment>
<dbReference type="Pfam" id="PF06355">
    <property type="entry name" value="Aegerolysin"/>
    <property type="match status" value="1"/>
</dbReference>
<evidence type="ECO:0008006" key="4">
    <source>
        <dbReference type="Google" id="ProtNLM"/>
    </source>
</evidence>
<comment type="caution">
    <text evidence="2">The sequence shown here is derived from an EMBL/GenBank/DDBJ whole genome shotgun (WGS) entry which is preliminary data.</text>
</comment>
<dbReference type="VEuPathDB" id="FungiDB:EYZ11_012417"/>
<sequence length="138" mass="15491">MASSDQQHLNIQIQDDMKYDIRIENAQVESGEFYREGNRNDILTTDDIDDMSIRHNGGKRNICSCGETGSMSGPQGAIDLVDDVRDARICTLAWHASMEPGRRNSFTMHNQNPRYKVDIGNWNESGTMGDIPVTIGEK</sequence>
<name>A0A5M9MDI1_9EURO</name>
<organism evidence="2 3">
    <name type="scientific">Aspergillus tanneri</name>
    <dbReference type="NCBI Taxonomy" id="1220188"/>
    <lineage>
        <taxon>Eukaryota</taxon>
        <taxon>Fungi</taxon>
        <taxon>Dikarya</taxon>
        <taxon>Ascomycota</taxon>
        <taxon>Pezizomycotina</taxon>
        <taxon>Eurotiomycetes</taxon>
        <taxon>Eurotiomycetidae</taxon>
        <taxon>Eurotiales</taxon>
        <taxon>Aspergillaceae</taxon>
        <taxon>Aspergillus</taxon>
        <taxon>Aspergillus subgen. Circumdati</taxon>
    </lineage>
</organism>
<dbReference type="Gene3D" id="2.60.270.50">
    <property type="match status" value="1"/>
</dbReference>
<dbReference type="Proteomes" id="UP000324241">
    <property type="component" value="Unassembled WGS sequence"/>
</dbReference>
<protein>
    <recommendedName>
        <fullName evidence="4">Asp hemolysin-like protein</fullName>
    </recommendedName>
</protein>
<gene>
    <name evidence="2" type="ORF">ATNIH1004_009219</name>
</gene>
<dbReference type="RefSeq" id="XP_033424369.1">
    <property type="nucleotide sequence ID" value="XM_033573817.1"/>
</dbReference>
<dbReference type="InterPro" id="IPR009413">
    <property type="entry name" value="Aegerolysin-typ"/>
</dbReference>
<evidence type="ECO:0000313" key="3">
    <source>
        <dbReference type="Proteomes" id="UP000324241"/>
    </source>
</evidence>
<dbReference type="AlphaFoldDB" id="A0A5M9MDI1"/>
<accession>A0A5M9MDI1</accession>
<dbReference type="OrthoDB" id="2727348at2759"/>
<evidence type="ECO:0000256" key="1">
    <source>
        <dbReference type="ARBA" id="ARBA00010795"/>
    </source>
</evidence>
<proteinExistence type="inferred from homology"/>
<reference evidence="2 3" key="1">
    <citation type="submission" date="2019-08" db="EMBL/GenBank/DDBJ databases">
        <title>The genome sequence of a newly discovered highly antifungal drug resistant Aspergillus species, Aspergillus tanneri NIH 1004.</title>
        <authorList>
            <person name="Mounaud S."/>
            <person name="Singh I."/>
            <person name="Joardar V."/>
            <person name="Pakala S."/>
            <person name="Pakala S."/>
            <person name="Venepally P."/>
            <person name="Chung J.K."/>
            <person name="Losada L."/>
            <person name="Nierman W.C."/>
        </authorList>
    </citation>
    <scope>NUCLEOTIDE SEQUENCE [LARGE SCALE GENOMIC DNA]</scope>
    <source>
        <strain evidence="2 3">NIH1004</strain>
    </source>
</reference>
<dbReference type="GeneID" id="54331921"/>
<dbReference type="EMBL" id="QUQM01000006">
    <property type="protein sequence ID" value="KAA8645008.1"/>
    <property type="molecule type" value="Genomic_DNA"/>
</dbReference>
<evidence type="ECO:0000313" key="2">
    <source>
        <dbReference type="EMBL" id="KAA8645008.1"/>
    </source>
</evidence>
<dbReference type="GO" id="GO:0019836">
    <property type="term" value="P:symbiont-mediated hemolysis of host erythrocyte"/>
    <property type="evidence" value="ECO:0007669"/>
    <property type="project" value="InterPro"/>
</dbReference>